<dbReference type="InterPro" id="IPR050390">
    <property type="entry name" value="C5-Methyltransferase"/>
</dbReference>
<keyword evidence="2 5" id="KW-0808">Transferase</keyword>
<dbReference type="PROSITE" id="PS51679">
    <property type="entry name" value="SAM_MT_C5"/>
    <property type="match status" value="1"/>
</dbReference>
<keyword evidence="4" id="KW-0680">Restriction system</keyword>
<evidence type="ECO:0000256" key="7">
    <source>
        <dbReference type="RuleBase" id="RU000417"/>
    </source>
</evidence>
<evidence type="ECO:0000256" key="3">
    <source>
        <dbReference type="ARBA" id="ARBA00022691"/>
    </source>
</evidence>
<dbReference type="GO" id="GO:0032259">
    <property type="term" value="P:methylation"/>
    <property type="evidence" value="ECO:0007669"/>
    <property type="project" value="UniProtKB-KW"/>
</dbReference>
<dbReference type="NCBIfam" id="TIGR00675">
    <property type="entry name" value="dcm"/>
    <property type="match status" value="1"/>
</dbReference>
<evidence type="ECO:0000256" key="4">
    <source>
        <dbReference type="ARBA" id="ARBA00022747"/>
    </source>
</evidence>
<keyword evidence="3 5" id="KW-0949">S-adenosyl-L-methionine</keyword>
<dbReference type="Pfam" id="PF00145">
    <property type="entry name" value="DNA_methylase"/>
    <property type="match status" value="1"/>
</dbReference>
<dbReference type="EMBL" id="JAENHP010000014">
    <property type="protein sequence ID" value="MBM2620414.1"/>
    <property type="molecule type" value="Genomic_DNA"/>
</dbReference>
<dbReference type="PANTHER" id="PTHR10629">
    <property type="entry name" value="CYTOSINE-SPECIFIC METHYLTRANSFERASE"/>
    <property type="match status" value="1"/>
</dbReference>
<evidence type="ECO:0000256" key="6">
    <source>
        <dbReference type="RuleBase" id="RU000416"/>
    </source>
</evidence>
<dbReference type="PROSITE" id="PS00094">
    <property type="entry name" value="C5_MTASE_1"/>
    <property type="match status" value="1"/>
</dbReference>
<organism evidence="8 9">
    <name type="scientific">Paractinoplanes ovalisporus</name>
    <dbReference type="NCBI Taxonomy" id="2810368"/>
    <lineage>
        <taxon>Bacteria</taxon>
        <taxon>Bacillati</taxon>
        <taxon>Actinomycetota</taxon>
        <taxon>Actinomycetes</taxon>
        <taxon>Micromonosporales</taxon>
        <taxon>Micromonosporaceae</taxon>
        <taxon>Paractinoplanes</taxon>
    </lineage>
</organism>
<dbReference type="InterPro" id="IPR029063">
    <property type="entry name" value="SAM-dependent_MTases_sf"/>
</dbReference>
<dbReference type="RefSeq" id="WP_203380394.1">
    <property type="nucleotide sequence ID" value="NZ_JAENHP010000014.1"/>
</dbReference>
<dbReference type="SUPFAM" id="SSF53335">
    <property type="entry name" value="S-adenosyl-L-methionine-dependent methyltransferases"/>
    <property type="match status" value="1"/>
</dbReference>
<dbReference type="PANTHER" id="PTHR10629:SF52">
    <property type="entry name" value="DNA (CYTOSINE-5)-METHYLTRANSFERASE 1"/>
    <property type="match status" value="1"/>
</dbReference>
<feature type="active site" evidence="5">
    <location>
        <position position="75"/>
    </location>
</feature>
<dbReference type="GO" id="GO:0003886">
    <property type="term" value="F:DNA (cytosine-5-)-methyltransferase activity"/>
    <property type="evidence" value="ECO:0007669"/>
    <property type="project" value="UniProtKB-EC"/>
</dbReference>
<reference evidence="8 9" key="1">
    <citation type="submission" date="2021-01" db="EMBL/GenBank/DDBJ databases">
        <title>Actinoplanes sp. nov. LDG1-06 isolated from lichen.</title>
        <authorList>
            <person name="Saeng-In P."/>
            <person name="Phongsopitanun W."/>
            <person name="Kanchanasin P."/>
            <person name="Yuki M."/>
            <person name="Kudo T."/>
            <person name="Ohkuma M."/>
            <person name="Tanasupawat S."/>
        </authorList>
    </citation>
    <scope>NUCLEOTIDE SEQUENCE [LARGE SCALE GENOMIC DNA]</scope>
    <source>
        <strain evidence="8 9">LDG1-06</strain>
    </source>
</reference>
<gene>
    <name evidence="8" type="primary">dcm</name>
    <name evidence="8" type="ORF">JIG36_33375</name>
</gene>
<comment type="caution">
    <text evidence="8">The sequence shown here is derived from an EMBL/GenBank/DDBJ whole genome shotgun (WGS) entry which is preliminary data.</text>
</comment>
<sequence>MNVLELFAGIGGLSLGLQRAGMAIVGHVEIDPFCRQVLHKHWPEVPCHDDVRTAPTWWRAEVRPQVDVVAGGFPCQPFSDAGRRRGLADERWGWPWMADVIRAVRPRYVLVENVPGLVRDAAAFGWVLGDLADLGFDARWSLLSACAMGAPHTRKRLFLLAHPAGQRRRQRGWLERQEESAAQRYLHHWQAQPEPHRVADGVPRRMDRNRTLGNAAIPAIAEHLGHLILDHAVGR</sequence>
<dbReference type="EC" id="2.1.1.37" evidence="7"/>
<protein>
    <recommendedName>
        <fullName evidence="7">Cytosine-specific methyltransferase</fullName>
        <ecNumber evidence="7">2.1.1.37</ecNumber>
    </recommendedName>
</protein>
<comment type="similarity">
    <text evidence="5 6">Belongs to the class I-like SAM-binding methyltransferase superfamily. C5-methyltransferase family.</text>
</comment>
<dbReference type="InterPro" id="IPR001525">
    <property type="entry name" value="C5_MeTfrase"/>
</dbReference>
<evidence type="ECO:0000256" key="2">
    <source>
        <dbReference type="ARBA" id="ARBA00022679"/>
    </source>
</evidence>
<dbReference type="InterPro" id="IPR018117">
    <property type="entry name" value="C5_DNA_meth_AS"/>
</dbReference>
<comment type="catalytic activity">
    <reaction evidence="7">
        <text>a 2'-deoxycytidine in DNA + S-adenosyl-L-methionine = a 5-methyl-2'-deoxycytidine in DNA + S-adenosyl-L-homocysteine + H(+)</text>
        <dbReference type="Rhea" id="RHEA:13681"/>
        <dbReference type="Rhea" id="RHEA-COMP:11369"/>
        <dbReference type="Rhea" id="RHEA-COMP:11370"/>
        <dbReference type="ChEBI" id="CHEBI:15378"/>
        <dbReference type="ChEBI" id="CHEBI:57856"/>
        <dbReference type="ChEBI" id="CHEBI:59789"/>
        <dbReference type="ChEBI" id="CHEBI:85452"/>
        <dbReference type="ChEBI" id="CHEBI:85454"/>
        <dbReference type="EC" id="2.1.1.37"/>
    </reaction>
</comment>
<accession>A0ABS2AKN4</accession>
<dbReference type="Proteomes" id="UP000632138">
    <property type="component" value="Unassembled WGS sequence"/>
</dbReference>
<evidence type="ECO:0000256" key="1">
    <source>
        <dbReference type="ARBA" id="ARBA00022603"/>
    </source>
</evidence>
<name>A0ABS2AKN4_9ACTN</name>
<keyword evidence="9" id="KW-1185">Reference proteome</keyword>
<proteinExistence type="inferred from homology"/>
<dbReference type="Gene3D" id="3.40.50.150">
    <property type="entry name" value="Vaccinia Virus protein VP39"/>
    <property type="match status" value="1"/>
</dbReference>
<keyword evidence="1 5" id="KW-0489">Methyltransferase</keyword>
<evidence type="ECO:0000256" key="5">
    <source>
        <dbReference type="PROSITE-ProRule" id="PRU01016"/>
    </source>
</evidence>
<evidence type="ECO:0000313" key="8">
    <source>
        <dbReference type="EMBL" id="MBM2620414.1"/>
    </source>
</evidence>
<dbReference type="PRINTS" id="PR00105">
    <property type="entry name" value="C5METTRFRASE"/>
</dbReference>
<evidence type="ECO:0000313" key="9">
    <source>
        <dbReference type="Proteomes" id="UP000632138"/>
    </source>
</evidence>